<protein>
    <submittedName>
        <fullName evidence="1">Uncharacterized protein</fullName>
    </submittedName>
</protein>
<evidence type="ECO:0000313" key="1">
    <source>
        <dbReference type="EMBL" id="KAI0087750.1"/>
    </source>
</evidence>
<name>A0ACB8U0G4_9APHY</name>
<proteinExistence type="predicted"/>
<keyword evidence="2" id="KW-1185">Reference proteome</keyword>
<organism evidence="1 2">
    <name type="scientific">Irpex rosettiformis</name>
    <dbReference type="NCBI Taxonomy" id="378272"/>
    <lineage>
        <taxon>Eukaryota</taxon>
        <taxon>Fungi</taxon>
        <taxon>Dikarya</taxon>
        <taxon>Basidiomycota</taxon>
        <taxon>Agaricomycotina</taxon>
        <taxon>Agaricomycetes</taxon>
        <taxon>Polyporales</taxon>
        <taxon>Irpicaceae</taxon>
        <taxon>Irpex</taxon>
    </lineage>
</organism>
<dbReference type="EMBL" id="MU274916">
    <property type="protein sequence ID" value="KAI0087750.1"/>
    <property type="molecule type" value="Genomic_DNA"/>
</dbReference>
<gene>
    <name evidence="1" type="ORF">BDY19DRAFT_220909</name>
</gene>
<accession>A0ACB8U0G4</accession>
<dbReference type="Proteomes" id="UP001055072">
    <property type="component" value="Unassembled WGS sequence"/>
</dbReference>
<comment type="caution">
    <text evidence="1">The sequence shown here is derived from an EMBL/GenBank/DDBJ whole genome shotgun (WGS) entry which is preliminary data.</text>
</comment>
<evidence type="ECO:0000313" key="2">
    <source>
        <dbReference type="Proteomes" id="UP001055072"/>
    </source>
</evidence>
<sequence>MIHTTKHTHNSTSAKVHSPSLRILPIPAADMRATFPPSPSRQSTPTLSSRGLDEPTPRQNMLTLAELEVEQLERPEDSGPIIYDSASRTLPSPQESPIFPAPSPRESLKSFGSADSCSILSLF</sequence>
<reference evidence="1" key="1">
    <citation type="journal article" date="2021" name="Environ. Microbiol.">
        <title>Gene family expansions and transcriptome signatures uncover fungal adaptations to wood decay.</title>
        <authorList>
            <person name="Hage H."/>
            <person name="Miyauchi S."/>
            <person name="Viragh M."/>
            <person name="Drula E."/>
            <person name="Min B."/>
            <person name="Chaduli D."/>
            <person name="Navarro D."/>
            <person name="Favel A."/>
            <person name="Norest M."/>
            <person name="Lesage-Meessen L."/>
            <person name="Balint B."/>
            <person name="Merenyi Z."/>
            <person name="de Eugenio L."/>
            <person name="Morin E."/>
            <person name="Martinez A.T."/>
            <person name="Baldrian P."/>
            <person name="Stursova M."/>
            <person name="Martinez M.J."/>
            <person name="Novotny C."/>
            <person name="Magnuson J.K."/>
            <person name="Spatafora J.W."/>
            <person name="Maurice S."/>
            <person name="Pangilinan J."/>
            <person name="Andreopoulos W."/>
            <person name="LaButti K."/>
            <person name="Hundley H."/>
            <person name="Na H."/>
            <person name="Kuo A."/>
            <person name="Barry K."/>
            <person name="Lipzen A."/>
            <person name="Henrissat B."/>
            <person name="Riley R."/>
            <person name="Ahrendt S."/>
            <person name="Nagy L.G."/>
            <person name="Grigoriev I.V."/>
            <person name="Martin F."/>
            <person name="Rosso M.N."/>
        </authorList>
    </citation>
    <scope>NUCLEOTIDE SEQUENCE</scope>
    <source>
        <strain evidence="1">CBS 384.51</strain>
    </source>
</reference>